<dbReference type="PANTHER" id="PTHR23011:SF28">
    <property type="entry name" value="CYCLIC NUCLEOTIDE-BINDING DOMAIN CONTAINING PROTEIN"/>
    <property type="match status" value="1"/>
</dbReference>
<dbReference type="OrthoDB" id="286597at2759"/>
<evidence type="ECO:0000313" key="3">
    <source>
        <dbReference type="EMBL" id="CDW74956.1"/>
    </source>
</evidence>
<dbReference type="CDD" id="cd00038">
    <property type="entry name" value="CAP_ED"/>
    <property type="match status" value="2"/>
</dbReference>
<dbReference type="PANTHER" id="PTHR23011">
    <property type="entry name" value="CYCLIC NUCLEOTIDE-BINDING DOMAIN CONTAINING PROTEIN"/>
    <property type="match status" value="1"/>
</dbReference>
<dbReference type="PROSITE" id="PS00889">
    <property type="entry name" value="CNMP_BINDING_2"/>
    <property type="match status" value="1"/>
</dbReference>
<evidence type="ECO:0000313" key="4">
    <source>
        <dbReference type="Proteomes" id="UP000039865"/>
    </source>
</evidence>
<proteinExistence type="predicted"/>
<sequence>MVPLIREIAFFKRMNIQGPDLSQICHELKYEFYREGESVFRQGEYGDKFYIILKGEVSVKIPDPKRKNEPQKPGEQQKQSVASSATQRRESVLVTQATLSFQRKNTLTSTQTLKLPNTKDNTFLTAPASHTEMTPKPQLEALTPAARSLHQFAEEQKKQRRHTMNFMLGPTKLGQTKPNQVSSLLKQKDSQSQIVENEYEESNEDSKDQTLSDVSPLGDIESEEEEEDQEDDEDIKVMQSVEEQQDLIAKALEEDEFLIQVAKLVDGSSFGELALLEQKPRAATIRCLQNSHFMVLTKNDYVKVIGKIERRTYNEKINFLRNIPVFQLLTRTSLGKMTYYFDTKNCIRDSILYKEGDNAEFVYIVKKGELEATKKILHTGPKAENIEEILENPLKANKHMNNLFSKNTLRQLFITGISQLIGDEDVALNSTLYQTTIRCISQTGELIRIKREDFQRLQAQGPTWNEILKSVTEKKRKIQLCLFQTRASKIRIENQLEHDTNIIKDQIKNELLANPIKDNSAKKARTHQNSINASVDYTKYSNQGLNFKDLIQAYANKQQTIETHPSLEDTATVHTKSFLDPTVNSSLPTIVDNKRIFQSLHMAHMSKSNDRNKMSQTIRLNANRLKTLKPQATLFPVTLNAKLFNQDNALIQDFHQGPPSVISKYNQVINLQSNEFAFRSSSQNKSKY</sequence>
<dbReference type="Proteomes" id="UP000039865">
    <property type="component" value="Unassembled WGS sequence"/>
</dbReference>
<dbReference type="InterPro" id="IPR000595">
    <property type="entry name" value="cNMP-bd_dom"/>
</dbReference>
<organism evidence="3 4">
    <name type="scientific">Stylonychia lemnae</name>
    <name type="common">Ciliate</name>
    <dbReference type="NCBI Taxonomy" id="5949"/>
    <lineage>
        <taxon>Eukaryota</taxon>
        <taxon>Sar</taxon>
        <taxon>Alveolata</taxon>
        <taxon>Ciliophora</taxon>
        <taxon>Intramacronucleata</taxon>
        <taxon>Spirotrichea</taxon>
        <taxon>Stichotrichia</taxon>
        <taxon>Sporadotrichida</taxon>
        <taxon>Oxytrichidae</taxon>
        <taxon>Stylonychinae</taxon>
        <taxon>Stylonychia</taxon>
    </lineage>
</organism>
<dbReference type="Gene3D" id="2.60.120.10">
    <property type="entry name" value="Jelly Rolls"/>
    <property type="match status" value="3"/>
</dbReference>
<dbReference type="InParanoid" id="A0A077ZYE6"/>
<reference evidence="3 4" key="1">
    <citation type="submission" date="2014-06" db="EMBL/GenBank/DDBJ databases">
        <authorList>
            <person name="Swart Estienne"/>
        </authorList>
    </citation>
    <scope>NUCLEOTIDE SEQUENCE [LARGE SCALE GENOMIC DNA]</scope>
    <source>
        <strain evidence="3 4">130c</strain>
    </source>
</reference>
<keyword evidence="4" id="KW-1185">Reference proteome</keyword>
<gene>
    <name evidence="3" type="primary">Contig18487.g19635</name>
    <name evidence="3" type="ORF">STYLEM_3940</name>
</gene>
<accession>A0A077ZYE6</accession>
<feature type="domain" description="Cyclic nucleotide-binding" evidence="2">
    <location>
        <begin position="325"/>
        <end position="389"/>
    </location>
</feature>
<name>A0A077ZYE6_STYLE</name>
<feature type="domain" description="Cyclic nucleotide-binding" evidence="2">
    <location>
        <begin position="261"/>
        <end position="322"/>
    </location>
</feature>
<dbReference type="InterPro" id="IPR014710">
    <property type="entry name" value="RmlC-like_jellyroll"/>
</dbReference>
<feature type="region of interest" description="Disordered" evidence="1">
    <location>
        <begin position="62"/>
        <end position="89"/>
    </location>
</feature>
<dbReference type="PROSITE" id="PS50042">
    <property type="entry name" value="CNMP_BINDING_3"/>
    <property type="match status" value="3"/>
</dbReference>
<feature type="compositionally biased region" description="Polar residues" evidence="1">
    <location>
        <begin position="74"/>
        <end position="86"/>
    </location>
</feature>
<evidence type="ECO:0000259" key="2">
    <source>
        <dbReference type="PROSITE" id="PS50042"/>
    </source>
</evidence>
<dbReference type="EMBL" id="CCKQ01003817">
    <property type="protein sequence ID" value="CDW74956.1"/>
    <property type="molecule type" value="Genomic_DNA"/>
</dbReference>
<dbReference type="AlphaFoldDB" id="A0A077ZYE6"/>
<feature type="compositionally biased region" description="Basic and acidic residues" evidence="1">
    <location>
        <begin position="62"/>
        <end position="72"/>
    </location>
</feature>
<dbReference type="InterPro" id="IPR018490">
    <property type="entry name" value="cNMP-bd_dom_sf"/>
</dbReference>
<dbReference type="InterPro" id="IPR018488">
    <property type="entry name" value="cNMP-bd_CS"/>
</dbReference>
<feature type="region of interest" description="Disordered" evidence="1">
    <location>
        <begin position="169"/>
        <end position="234"/>
    </location>
</feature>
<evidence type="ECO:0000256" key="1">
    <source>
        <dbReference type="SAM" id="MobiDB-lite"/>
    </source>
</evidence>
<feature type="compositionally biased region" description="Low complexity" evidence="1">
    <location>
        <begin position="180"/>
        <end position="193"/>
    </location>
</feature>
<feature type="compositionally biased region" description="Acidic residues" evidence="1">
    <location>
        <begin position="220"/>
        <end position="234"/>
    </location>
</feature>
<protein>
    <recommendedName>
        <fullName evidence="2">Cyclic nucleotide-binding domain-containing protein</fullName>
    </recommendedName>
</protein>
<feature type="domain" description="Cyclic nucleotide-binding" evidence="2">
    <location>
        <begin position="15"/>
        <end position="59"/>
    </location>
</feature>
<dbReference type="SUPFAM" id="SSF51206">
    <property type="entry name" value="cAMP-binding domain-like"/>
    <property type="match status" value="2"/>
</dbReference>